<keyword evidence="3" id="KW-1185">Reference proteome</keyword>
<dbReference type="GO" id="GO:0030151">
    <property type="term" value="F:molybdenum ion binding"/>
    <property type="evidence" value="ECO:0007669"/>
    <property type="project" value="InterPro"/>
</dbReference>
<dbReference type="Gene3D" id="2.40.33.20">
    <property type="entry name" value="PK beta-barrel domain-like"/>
    <property type="match status" value="1"/>
</dbReference>
<protein>
    <submittedName>
        <fullName evidence="2">MOSC domain-containing protein</fullName>
    </submittedName>
</protein>
<organism evidence="2 3">
    <name type="scientific">Lentiprolixibacter aurantiacus</name>
    <dbReference type="NCBI Taxonomy" id="2993939"/>
    <lineage>
        <taxon>Bacteria</taxon>
        <taxon>Pseudomonadati</taxon>
        <taxon>Bacteroidota</taxon>
        <taxon>Flavobacteriia</taxon>
        <taxon>Flavobacteriales</taxon>
        <taxon>Flavobacteriaceae</taxon>
        <taxon>Lentiprolixibacter</taxon>
    </lineage>
</organism>
<evidence type="ECO:0000259" key="1">
    <source>
        <dbReference type="PROSITE" id="PS51340"/>
    </source>
</evidence>
<dbReference type="GO" id="GO:0003824">
    <property type="term" value="F:catalytic activity"/>
    <property type="evidence" value="ECO:0007669"/>
    <property type="project" value="InterPro"/>
</dbReference>
<dbReference type="PANTHER" id="PTHR30212">
    <property type="entry name" value="PROTEIN YIIM"/>
    <property type="match status" value="1"/>
</dbReference>
<dbReference type="Pfam" id="PF03473">
    <property type="entry name" value="MOSC"/>
    <property type="match status" value="1"/>
</dbReference>
<dbReference type="EMBL" id="JAPFQP010000003">
    <property type="protein sequence ID" value="MCX2720170.1"/>
    <property type="molecule type" value="Genomic_DNA"/>
</dbReference>
<dbReference type="SUPFAM" id="SSF50800">
    <property type="entry name" value="PK beta-barrel domain-like"/>
    <property type="match status" value="1"/>
</dbReference>
<feature type="domain" description="MOSC" evidence="1">
    <location>
        <begin position="28"/>
        <end position="163"/>
    </location>
</feature>
<dbReference type="PANTHER" id="PTHR30212:SF2">
    <property type="entry name" value="PROTEIN YIIM"/>
    <property type="match status" value="1"/>
</dbReference>
<comment type="caution">
    <text evidence="2">The sequence shown here is derived from an EMBL/GenBank/DDBJ whole genome shotgun (WGS) entry which is preliminary data.</text>
</comment>
<dbReference type="InterPro" id="IPR052353">
    <property type="entry name" value="Benzoxazolinone_Detox_Enz"/>
</dbReference>
<sequence length="210" mass="23882">MKVVSTNIARPREISWKGKTEFTGIYKEPVNDPIFLGKEEVHGDTIVHAKVHGGIDKACYLFSTDEYNYWKNKYPDLDWNWGMFGENLSISGLDESKLRIGDVLQIGKALVEVSEPREPCYKLGIKFGNQGIIQEFVDRGFPGTYVRILEEGLVSSGDRVTTTRQSENTLTVKAFFELRYMQEKDPAILQLALENPALSSRKKAKLKKFL</sequence>
<proteinExistence type="predicted"/>
<reference evidence="2" key="1">
    <citation type="submission" date="2022-11" db="EMBL/GenBank/DDBJ databases">
        <title>The characterization of three novel Bacteroidetes species and genomic analysis of their roles in tidal elemental geochemical cycles.</title>
        <authorList>
            <person name="Ma K.-J."/>
        </authorList>
    </citation>
    <scope>NUCLEOTIDE SEQUENCE</scope>
    <source>
        <strain evidence="2">M415</strain>
    </source>
</reference>
<dbReference type="GO" id="GO:0030170">
    <property type="term" value="F:pyridoxal phosphate binding"/>
    <property type="evidence" value="ECO:0007669"/>
    <property type="project" value="InterPro"/>
</dbReference>
<name>A0AAE3MLU9_9FLAO</name>
<dbReference type="RefSeq" id="WP_266013803.1">
    <property type="nucleotide sequence ID" value="NZ_JAPFQP010000003.1"/>
</dbReference>
<dbReference type="InterPro" id="IPR005302">
    <property type="entry name" value="MoCF_Sase_C"/>
</dbReference>
<dbReference type="Proteomes" id="UP001207116">
    <property type="component" value="Unassembled WGS sequence"/>
</dbReference>
<accession>A0AAE3MLU9</accession>
<gene>
    <name evidence="2" type="ORF">OO016_11210</name>
</gene>
<dbReference type="PROSITE" id="PS51340">
    <property type="entry name" value="MOSC"/>
    <property type="match status" value="1"/>
</dbReference>
<dbReference type="AlphaFoldDB" id="A0AAE3MLU9"/>
<dbReference type="InterPro" id="IPR011037">
    <property type="entry name" value="Pyrv_Knase-like_insert_dom_sf"/>
</dbReference>
<evidence type="ECO:0000313" key="2">
    <source>
        <dbReference type="EMBL" id="MCX2720170.1"/>
    </source>
</evidence>
<evidence type="ECO:0000313" key="3">
    <source>
        <dbReference type="Proteomes" id="UP001207116"/>
    </source>
</evidence>